<protein>
    <submittedName>
        <fullName evidence="1">Uncharacterized protein</fullName>
    </submittedName>
</protein>
<name>A0A2P2PN52_RHIMU</name>
<sequence>MGYLTFSEVFNWIACCLCASSSPLGLNITSHHMPVGSWFC</sequence>
<dbReference type="EMBL" id="GGEC01075575">
    <property type="protein sequence ID" value="MBX56059.1"/>
    <property type="molecule type" value="Transcribed_RNA"/>
</dbReference>
<proteinExistence type="predicted"/>
<organism evidence="1">
    <name type="scientific">Rhizophora mucronata</name>
    <name type="common">Asiatic mangrove</name>
    <dbReference type="NCBI Taxonomy" id="61149"/>
    <lineage>
        <taxon>Eukaryota</taxon>
        <taxon>Viridiplantae</taxon>
        <taxon>Streptophyta</taxon>
        <taxon>Embryophyta</taxon>
        <taxon>Tracheophyta</taxon>
        <taxon>Spermatophyta</taxon>
        <taxon>Magnoliopsida</taxon>
        <taxon>eudicotyledons</taxon>
        <taxon>Gunneridae</taxon>
        <taxon>Pentapetalae</taxon>
        <taxon>rosids</taxon>
        <taxon>fabids</taxon>
        <taxon>Malpighiales</taxon>
        <taxon>Rhizophoraceae</taxon>
        <taxon>Rhizophora</taxon>
    </lineage>
</organism>
<accession>A0A2P2PN52</accession>
<evidence type="ECO:0000313" key="1">
    <source>
        <dbReference type="EMBL" id="MBX56059.1"/>
    </source>
</evidence>
<dbReference type="AlphaFoldDB" id="A0A2P2PN52"/>
<reference evidence="1" key="1">
    <citation type="submission" date="2018-02" db="EMBL/GenBank/DDBJ databases">
        <title>Rhizophora mucronata_Transcriptome.</title>
        <authorList>
            <person name="Meera S.P."/>
            <person name="Sreeshan A."/>
            <person name="Augustine A."/>
        </authorList>
    </citation>
    <scope>NUCLEOTIDE SEQUENCE</scope>
    <source>
        <tissue evidence="1">Leaf</tissue>
    </source>
</reference>